<keyword evidence="2" id="KW-1185">Reference proteome</keyword>
<accession>A0A420E0W3</accession>
<organism evidence="1 2">
    <name type="scientific">Tenacibaculum lutimaris</name>
    <dbReference type="NCBI Taxonomy" id="285258"/>
    <lineage>
        <taxon>Bacteria</taxon>
        <taxon>Pseudomonadati</taxon>
        <taxon>Bacteroidota</taxon>
        <taxon>Flavobacteriia</taxon>
        <taxon>Flavobacteriales</taxon>
        <taxon>Flavobacteriaceae</taxon>
        <taxon>Tenacibaculum</taxon>
    </lineage>
</organism>
<protein>
    <submittedName>
        <fullName evidence="1">Carboxypeptidase-like protein</fullName>
    </submittedName>
</protein>
<dbReference type="Proteomes" id="UP000285780">
    <property type="component" value="Unassembled WGS sequence"/>
</dbReference>
<evidence type="ECO:0000313" key="1">
    <source>
        <dbReference type="EMBL" id="RKF03754.1"/>
    </source>
</evidence>
<dbReference type="RefSeq" id="WP_120186630.1">
    <property type="nucleotide sequence ID" value="NZ_RAQM01000008.1"/>
</dbReference>
<proteinExistence type="predicted"/>
<dbReference type="EMBL" id="RAQM01000008">
    <property type="protein sequence ID" value="RKF03754.1"/>
    <property type="molecule type" value="Genomic_DNA"/>
</dbReference>
<dbReference type="InterPro" id="IPR008969">
    <property type="entry name" value="CarboxyPept-like_regulatory"/>
</dbReference>
<dbReference type="GO" id="GO:0004180">
    <property type="term" value="F:carboxypeptidase activity"/>
    <property type="evidence" value="ECO:0007669"/>
    <property type="project" value="UniProtKB-KW"/>
</dbReference>
<evidence type="ECO:0000313" key="2">
    <source>
        <dbReference type="Proteomes" id="UP000285780"/>
    </source>
</evidence>
<dbReference type="Pfam" id="PF13715">
    <property type="entry name" value="CarbopepD_reg_2"/>
    <property type="match status" value="1"/>
</dbReference>
<name>A0A420E0W3_9FLAO</name>
<keyword evidence="1" id="KW-0378">Hydrolase</keyword>
<dbReference type="SUPFAM" id="SSF49464">
    <property type="entry name" value="Carboxypeptidase regulatory domain-like"/>
    <property type="match status" value="1"/>
</dbReference>
<dbReference type="AlphaFoldDB" id="A0A420E0W3"/>
<sequence length="267" mass="30886">MKKLLIILCFTSSIKVLSQERRTFLYASIYDEIASVPNAHIINLNTKQGTFTNDNGEFRILAKPNDSLQISFIGYESKIFKVESKHFGMQENKIELKKVTIELDEVTIKEHNLLGYISSDTKHIKTEKEINAKTLKLPNAGSRILTPAERRLYTGMGGRPLKLEGFGFIFSTDYIINSISGRLKKLKKEKAIEDTEKRIQHICNNYRVYILHELKIIPEDLTRFIYFIENSNNFNPSLLADEITMISFLKLKSEEFKKLNPQNYKPN</sequence>
<keyword evidence="1" id="KW-0121">Carboxypeptidase</keyword>
<comment type="caution">
    <text evidence="1">The sequence shown here is derived from an EMBL/GenBank/DDBJ whole genome shotgun (WGS) entry which is preliminary data.</text>
</comment>
<gene>
    <name evidence="1" type="ORF">C8N26_1381</name>
</gene>
<keyword evidence="1" id="KW-0645">Protease</keyword>
<reference evidence="1 2" key="1">
    <citation type="submission" date="2018-09" db="EMBL/GenBank/DDBJ databases">
        <title>Genomic Encyclopedia of Archaeal and Bacterial Type Strains, Phase II (KMG-II): from individual species to whole genera.</title>
        <authorList>
            <person name="Goeker M."/>
        </authorList>
    </citation>
    <scope>NUCLEOTIDE SEQUENCE [LARGE SCALE GENOMIC DNA]</scope>
    <source>
        <strain evidence="1 2">DSM 16505</strain>
    </source>
</reference>